<keyword evidence="1" id="KW-0812">Transmembrane</keyword>
<evidence type="ECO:0008006" key="4">
    <source>
        <dbReference type="Google" id="ProtNLM"/>
    </source>
</evidence>
<feature type="transmembrane region" description="Helical" evidence="1">
    <location>
        <begin position="51"/>
        <end position="72"/>
    </location>
</feature>
<protein>
    <recommendedName>
        <fullName evidence="4">DUF4345 domain-containing protein</fullName>
    </recommendedName>
</protein>
<sequence length="103" mass="11045">MDCISFRGLSSFGLTLPKGLGLSSLIGGMSVFFCSISISIIIAIVYKQKLILYPVIILLVMTAVGRLAAWAIHDASFAIERIVAELIFATILALTAKNLETKA</sequence>
<reference evidence="2 3" key="1">
    <citation type="submission" date="2023-09" db="EMBL/GenBank/DDBJ databases">
        <authorList>
            <person name="Rey-Velasco X."/>
        </authorList>
    </citation>
    <scope>NUCLEOTIDE SEQUENCE [LARGE SCALE GENOMIC DNA]</scope>
    <source>
        <strain evidence="2 3">P117</strain>
    </source>
</reference>
<evidence type="ECO:0000313" key="2">
    <source>
        <dbReference type="EMBL" id="MDT0596469.1"/>
    </source>
</evidence>
<dbReference type="Proteomes" id="UP001253545">
    <property type="component" value="Unassembled WGS sequence"/>
</dbReference>
<gene>
    <name evidence="2" type="ORF">RM552_16560</name>
</gene>
<keyword evidence="1" id="KW-0472">Membrane</keyword>
<feature type="transmembrane region" description="Helical" evidence="1">
    <location>
        <begin position="78"/>
        <end position="96"/>
    </location>
</feature>
<comment type="caution">
    <text evidence="2">The sequence shown here is derived from an EMBL/GenBank/DDBJ whole genome shotgun (WGS) entry which is preliminary data.</text>
</comment>
<organism evidence="2 3">
    <name type="scientific">Glaciecola petra</name>
    <dbReference type="NCBI Taxonomy" id="3075602"/>
    <lineage>
        <taxon>Bacteria</taxon>
        <taxon>Pseudomonadati</taxon>
        <taxon>Pseudomonadota</taxon>
        <taxon>Gammaproteobacteria</taxon>
        <taxon>Alteromonadales</taxon>
        <taxon>Alteromonadaceae</taxon>
        <taxon>Glaciecola</taxon>
    </lineage>
</organism>
<evidence type="ECO:0000256" key="1">
    <source>
        <dbReference type="SAM" id="Phobius"/>
    </source>
</evidence>
<proteinExistence type="predicted"/>
<accession>A0ABU2ZVZ5</accession>
<evidence type="ECO:0000313" key="3">
    <source>
        <dbReference type="Proteomes" id="UP001253545"/>
    </source>
</evidence>
<dbReference type="RefSeq" id="WP_311369993.1">
    <property type="nucleotide sequence ID" value="NZ_JAVRHX010000007.1"/>
</dbReference>
<keyword evidence="3" id="KW-1185">Reference proteome</keyword>
<dbReference type="EMBL" id="JAVRHX010000007">
    <property type="protein sequence ID" value="MDT0596469.1"/>
    <property type="molecule type" value="Genomic_DNA"/>
</dbReference>
<keyword evidence="1" id="KW-1133">Transmembrane helix</keyword>
<name>A0ABU2ZVZ5_9ALTE</name>
<feature type="transmembrane region" description="Helical" evidence="1">
    <location>
        <begin position="20"/>
        <end position="44"/>
    </location>
</feature>